<dbReference type="AlphaFoldDB" id="A0AAD7Z7E4"/>
<feature type="non-terminal residue" evidence="2">
    <location>
        <position position="1"/>
    </location>
</feature>
<comment type="caution">
    <text evidence="2">The sequence shown here is derived from an EMBL/GenBank/DDBJ whole genome shotgun (WGS) entry which is preliminary data.</text>
</comment>
<keyword evidence="3" id="KW-1185">Reference proteome</keyword>
<organism evidence="2 3">
    <name type="scientific">Diploptera punctata</name>
    <name type="common">Pacific beetle cockroach</name>
    <dbReference type="NCBI Taxonomy" id="6984"/>
    <lineage>
        <taxon>Eukaryota</taxon>
        <taxon>Metazoa</taxon>
        <taxon>Ecdysozoa</taxon>
        <taxon>Arthropoda</taxon>
        <taxon>Hexapoda</taxon>
        <taxon>Insecta</taxon>
        <taxon>Pterygota</taxon>
        <taxon>Neoptera</taxon>
        <taxon>Polyneoptera</taxon>
        <taxon>Dictyoptera</taxon>
        <taxon>Blattodea</taxon>
        <taxon>Blaberoidea</taxon>
        <taxon>Blaberidae</taxon>
        <taxon>Diplopterinae</taxon>
        <taxon>Diploptera</taxon>
    </lineage>
</organism>
<dbReference type="EMBL" id="JASPKZ010009997">
    <property type="protein sequence ID" value="KAJ9575319.1"/>
    <property type="molecule type" value="Genomic_DNA"/>
</dbReference>
<evidence type="ECO:0000313" key="3">
    <source>
        <dbReference type="Proteomes" id="UP001233999"/>
    </source>
</evidence>
<reference evidence="2" key="2">
    <citation type="submission" date="2023-05" db="EMBL/GenBank/DDBJ databases">
        <authorList>
            <person name="Fouks B."/>
        </authorList>
    </citation>
    <scope>NUCLEOTIDE SEQUENCE</scope>
    <source>
        <strain evidence="2">Stay&amp;Tobe</strain>
        <tissue evidence="2">Testes</tissue>
    </source>
</reference>
<proteinExistence type="predicted"/>
<name>A0AAD7Z7E4_DIPPU</name>
<feature type="transmembrane region" description="Helical" evidence="1">
    <location>
        <begin position="56"/>
        <end position="75"/>
    </location>
</feature>
<feature type="non-terminal residue" evidence="2">
    <location>
        <position position="127"/>
    </location>
</feature>
<keyword evidence="1" id="KW-0472">Membrane</keyword>
<protein>
    <submittedName>
        <fullName evidence="2">Uncharacterized protein</fullName>
    </submittedName>
</protein>
<keyword evidence="1" id="KW-1133">Transmembrane helix</keyword>
<evidence type="ECO:0000256" key="1">
    <source>
        <dbReference type="SAM" id="Phobius"/>
    </source>
</evidence>
<sequence length="127" mass="14502">LPYFFIQCHSVGVVSKKNSRKRSWYRLNCLPSFSKKNSTCWSISRLGNLLSSLSRCFLYLGAVNFISTIINIKPIMLSVEVVLRFSLTWCTCGNVLITILLLVVLIWSKFTILIIFVSHVKISVILK</sequence>
<feature type="transmembrane region" description="Helical" evidence="1">
    <location>
        <begin position="95"/>
        <end position="117"/>
    </location>
</feature>
<reference evidence="2" key="1">
    <citation type="journal article" date="2023" name="IScience">
        <title>Live-bearing cockroach genome reveals convergent evolutionary mechanisms linked to viviparity in insects and beyond.</title>
        <authorList>
            <person name="Fouks B."/>
            <person name="Harrison M.C."/>
            <person name="Mikhailova A.A."/>
            <person name="Marchal E."/>
            <person name="English S."/>
            <person name="Carruthers M."/>
            <person name="Jennings E.C."/>
            <person name="Chiamaka E.L."/>
            <person name="Frigard R.A."/>
            <person name="Pippel M."/>
            <person name="Attardo G.M."/>
            <person name="Benoit J.B."/>
            <person name="Bornberg-Bauer E."/>
            <person name="Tobe S.S."/>
        </authorList>
    </citation>
    <scope>NUCLEOTIDE SEQUENCE</scope>
    <source>
        <strain evidence="2">Stay&amp;Tobe</strain>
    </source>
</reference>
<accession>A0AAD7Z7E4</accession>
<dbReference type="Proteomes" id="UP001233999">
    <property type="component" value="Unassembled WGS sequence"/>
</dbReference>
<evidence type="ECO:0000313" key="2">
    <source>
        <dbReference type="EMBL" id="KAJ9575319.1"/>
    </source>
</evidence>
<gene>
    <name evidence="2" type="ORF">L9F63_025729</name>
</gene>
<keyword evidence="1" id="KW-0812">Transmembrane</keyword>